<feature type="domain" description="HMA" evidence="8">
    <location>
        <begin position="3"/>
        <end position="68"/>
    </location>
</feature>
<evidence type="ECO:0000256" key="2">
    <source>
        <dbReference type="ARBA" id="ARBA00022723"/>
    </source>
</evidence>
<dbReference type="InterPro" id="IPR006121">
    <property type="entry name" value="HMA_dom"/>
</dbReference>
<evidence type="ECO:0000256" key="1">
    <source>
        <dbReference type="ARBA" id="ARBA00022448"/>
    </source>
</evidence>
<comment type="similarity">
    <text evidence="7">Belongs to the ATX1 family.</text>
</comment>
<evidence type="ECO:0000256" key="6">
    <source>
        <dbReference type="ARBA" id="ARBA00023186"/>
    </source>
</evidence>
<dbReference type="GO" id="GO:0005829">
    <property type="term" value="C:cytosol"/>
    <property type="evidence" value="ECO:0007669"/>
    <property type="project" value="TreeGrafter"/>
</dbReference>
<sequence length="74" mass="7858">MPGHQYQFNVSMSCEGCSNAVNRALGRLEGVEKVDISLPTQTVDVKTADSVSYDTVLATIKKTGKAVNDGKVIA</sequence>
<dbReference type="PROSITE" id="PS50846">
    <property type="entry name" value="HMA_2"/>
    <property type="match status" value="1"/>
</dbReference>
<dbReference type="Pfam" id="PF00403">
    <property type="entry name" value="HMA"/>
    <property type="match status" value="1"/>
</dbReference>
<evidence type="ECO:0000256" key="5">
    <source>
        <dbReference type="ARBA" id="ARBA00023065"/>
    </source>
</evidence>
<dbReference type="PROSITE" id="PS01047">
    <property type="entry name" value="HMA_1"/>
    <property type="match status" value="1"/>
</dbReference>
<accession>A0A060TA10</accession>
<keyword evidence="2" id="KW-0479">Metal-binding</keyword>
<keyword evidence="3" id="KW-0187">Copper transport</keyword>
<evidence type="ECO:0000256" key="4">
    <source>
        <dbReference type="ARBA" id="ARBA00023008"/>
    </source>
</evidence>
<keyword evidence="1" id="KW-0813">Transport</keyword>
<evidence type="ECO:0000259" key="8">
    <source>
        <dbReference type="PROSITE" id="PS50846"/>
    </source>
</evidence>
<dbReference type="PhylomeDB" id="A0A060TA10"/>
<name>A0A060TA10_BLAAD</name>
<dbReference type="Gene3D" id="3.30.70.100">
    <property type="match status" value="1"/>
</dbReference>
<dbReference type="InterPro" id="IPR017969">
    <property type="entry name" value="Heavy-metal-associated_CS"/>
</dbReference>
<evidence type="ECO:0000256" key="3">
    <source>
        <dbReference type="ARBA" id="ARBA00022796"/>
    </source>
</evidence>
<protein>
    <submittedName>
        <fullName evidence="9">ARAD1D23540p</fullName>
    </submittedName>
</protein>
<reference evidence="9" key="1">
    <citation type="submission" date="2014-02" db="EMBL/GenBank/DDBJ databases">
        <authorList>
            <person name="Genoscope - CEA"/>
        </authorList>
    </citation>
    <scope>NUCLEOTIDE SEQUENCE</scope>
    <source>
        <strain evidence="9">LS3</strain>
    </source>
</reference>
<evidence type="ECO:0000313" key="9">
    <source>
        <dbReference type="EMBL" id="CDP37955.1"/>
    </source>
</evidence>
<dbReference type="GO" id="GO:0016531">
    <property type="term" value="F:copper chaperone activity"/>
    <property type="evidence" value="ECO:0007669"/>
    <property type="project" value="TreeGrafter"/>
</dbReference>
<dbReference type="PANTHER" id="PTHR46365">
    <property type="entry name" value="COPPER TRANSPORT PROTEIN ATOX1"/>
    <property type="match status" value="1"/>
</dbReference>
<dbReference type="EMBL" id="HG937694">
    <property type="protein sequence ID" value="CDP37955.1"/>
    <property type="molecule type" value="Genomic_DNA"/>
</dbReference>
<dbReference type="SUPFAM" id="SSF55008">
    <property type="entry name" value="HMA, heavy metal-associated domain"/>
    <property type="match status" value="1"/>
</dbReference>
<dbReference type="InterPro" id="IPR036163">
    <property type="entry name" value="HMA_dom_sf"/>
</dbReference>
<keyword evidence="6" id="KW-0143">Chaperone</keyword>
<dbReference type="GO" id="GO:0006825">
    <property type="term" value="P:copper ion transport"/>
    <property type="evidence" value="ECO:0007669"/>
    <property type="project" value="UniProtKB-KW"/>
</dbReference>
<dbReference type="AlphaFoldDB" id="A0A060TA10"/>
<dbReference type="InterPro" id="IPR051881">
    <property type="entry name" value="Copper_transport_ATOX1-like"/>
</dbReference>
<dbReference type="FunFam" id="3.30.70.100:FF:000008">
    <property type="entry name" value="Copper transport protein ATOX1"/>
    <property type="match status" value="1"/>
</dbReference>
<evidence type="ECO:0000256" key="7">
    <source>
        <dbReference type="ARBA" id="ARBA00038171"/>
    </source>
</evidence>
<dbReference type="PANTHER" id="PTHR46365:SF1">
    <property type="entry name" value="COPPER TRANSPORT PROTEIN ATOX1"/>
    <property type="match status" value="1"/>
</dbReference>
<reference evidence="9" key="2">
    <citation type="submission" date="2014-06" db="EMBL/GenBank/DDBJ databases">
        <title>The complete genome of Blastobotrys (Arxula) adeninivorans LS3 - a yeast of biotechnological interest.</title>
        <authorList>
            <person name="Kunze G."/>
            <person name="Gaillardin C."/>
            <person name="Czernicka M."/>
            <person name="Durrens P."/>
            <person name="Martin T."/>
            <person name="Boer E."/>
            <person name="Gabaldon T."/>
            <person name="Cruz J."/>
            <person name="Talla E."/>
            <person name="Marck C."/>
            <person name="Goffeau A."/>
            <person name="Barbe V."/>
            <person name="Baret P."/>
            <person name="Baronian K."/>
            <person name="Beier S."/>
            <person name="Bleykasten C."/>
            <person name="Bode R."/>
            <person name="Casaregola S."/>
            <person name="Despons L."/>
            <person name="Fairhead C."/>
            <person name="Giersberg M."/>
            <person name="Gierski P."/>
            <person name="Hahnel U."/>
            <person name="Hartmann A."/>
            <person name="Jankowska D."/>
            <person name="Jubin C."/>
            <person name="Jung P."/>
            <person name="Lafontaine I."/>
            <person name="Leh-Louis V."/>
            <person name="Lemaire M."/>
            <person name="Marcet-Houben M."/>
            <person name="Mascher M."/>
            <person name="Morel G."/>
            <person name="Richard G.-F."/>
            <person name="Riechen J."/>
            <person name="Sacerdot C."/>
            <person name="Sarkar A."/>
            <person name="Savel G."/>
            <person name="Schacherer J."/>
            <person name="Sherman D."/>
            <person name="Straub M.-L."/>
            <person name="Stein N."/>
            <person name="Thierry A."/>
            <person name="Trautwein-Schult A."/>
            <person name="Westhof E."/>
            <person name="Worch S."/>
            <person name="Dujon B."/>
            <person name="Souciet J.-L."/>
            <person name="Wincker P."/>
            <person name="Scholz U."/>
            <person name="Neuveglise N."/>
        </authorList>
    </citation>
    <scope>NUCLEOTIDE SEQUENCE</scope>
    <source>
        <strain evidence="9">LS3</strain>
    </source>
</reference>
<dbReference type="GO" id="GO:0046872">
    <property type="term" value="F:metal ion binding"/>
    <property type="evidence" value="ECO:0007669"/>
    <property type="project" value="UniProtKB-KW"/>
</dbReference>
<organism evidence="9">
    <name type="scientific">Blastobotrys adeninivorans</name>
    <name type="common">Yeast</name>
    <name type="synonym">Arxula adeninivorans</name>
    <dbReference type="NCBI Taxonomy" id="409370"/>
    <lineage>
        <taxon>Eukaryota</taxon>
        <taxon>Fungi</taxon>
        <taxon>Dikarya</taxon>
        <taxon>Ascomycota</taxon>
        <taxon>Saccharomycotina</taxon>
        <taxon>Dipodascomycetes</taxon>
        <taxon>Dipodascales</taxon>
        <taxon>Trichomonascaceae</taxon>
        <taxon>Blastobotrys</taxon>
    </lineage>
</organism>
<gene>
    <name evidence="9" type="ORF">GNLVRS02_ARAD1D23540g</name>
</gene>
<proteinExistence type="inferred from homology"/>
<keyword evidence="4" id="KW-0186">Copper</keyword>
<keyword evidence="5" id="KW-0406">Ion transport</keyword>
<dbReference type="CDD" id="cd00371">
    <property type="entry name" value="HMA"/>
    <property type="match status" value="1"/>
</dbReference>